<sequence length="266" mass="29490">MDVIDQSLDTSDDRDVDESIKEEIQVIAHQSLTIVEDDASLGSSEDQAAVAGLTHSMLDGDDEVQYFRSGDGGTLTTYRVVQVGDSDQLPQIVPSPAYSPNSSSGQAVLTSPLNGQFYVIGSPQEVFGNSQVQRSLAPRLSSNHDGGPRAVRRDDKRRATHNEVERRRRDKINTWIMELSKIVPDCVPETTKSPGQSKGGILSKAFKYIMELRTQNARLADGHKQTETLAHKVKQLQRELESLQVKNSNLEQEISLLRSQVKFSKE</sequence>
<dbReference type="GO" id="GO:0005634">
    <property type="term" value="C:nucleus"/>
    <property type="evidence" value="ECO:0007669"/>
    <property type="project" value="UniProtKB-SubCell"/>
</dbReference>
<evidence type="ECO:0000313" key="9">
    <source>
        <dbReference type="RefSeq" id="XP_026294269.1"/>
    </source>
</evidence>
<organism evidence="8 9">
    <name type="scientific">Frankliniella occidentalis</name>
    <name type="common">Western flower thrips</name>
    <name type="synonym">Euthrips occidentalis</name>
    <dbReference type="NCBI Taxonomy" id="133901"/>
    <lineage>
        <taxon>Eukaryota</taxon>
        <taxon>Metazoa</taxon>
        <taxon>Ecdysozoa</taxon>
        <taxon>Arthropoda</taxon>
        <taxon>Hexapoda</taxon>
        <taxon>Insecta</taxon>
        <taxon>Pterygota</taxon>
        <taxon>Neoptera</taxon>
        <taxon>Paraneoptera</taxon>
        <taxon>Thysanoptera</taxon>
        <taxon>Terebrantia</taxon>
        <taxon>Thripoidea</taxon>
        <taxon>Thripidae</taxon>
        <taxon>Frankliniella</taxon>
    </lineage>
</organism>
<dbReference type="Pfam" id="PF00010">
    <property type="entry name" value="HLH"/>
    <property type="match status" value="1"/>
</dbReference>
<dbReference type="RefSeq" id="XP_026294269.1">
    <property type="nucleotide sequence ID" value="XM_026438484.2"/>
</dbReference>
<keyword evidence="5" id="KW-0175">Coiled coil</keyword>
<proteinExistence type="predicted"/>
<feature type="region of interest" description="Disordered" evidence="6">
    <location>
        <begin position="133"/>
        <end position="165"/>
    </location>
</feature>
<feature type="compositionally biased region" description="Polar residues" evidence="6">
    <location>
        <begin position="133"/>
        <end position="144"/>
    </location>
</feature>
<dbReference type="InterPro" id="IPR011598">
    <property type="entry name" value="bHLH_dom"/>
</dbReference>
<dbReference type="GO" id="GO:0000978">
    <property type="term" value="F:RNA polymerase II cis-regulatory region sequence-specific DNA binding"/>
    <property type="evidence" value="ECO:0007669"/>
    <property type="project" value="TreeGrafter"/>
</dbReference>
<dbReference type="InterPro" id="IPR051732">
    <property type="entry name" value="USF"/>
</dbReference>
<dbReference type="OrthoDB" id="690068at2759"/>
<evidence type="ECO:0000256" key="3">
    <source>
        <dbReference type="ARBA" id="ARBA00023163"/>
    </source>
</evidence>
<keyword evidence="3" id="KW-0804">Transcription</keyword>
<feature type="domain" description="BHLH" evidence="7">
    <location>
        <begin position="156"/>
        <end position="212"/>
    </location>
</feature>
<evidence type="ECO:0000313" key="8">
    <source>
        <dbReference type="Proteomes" id="UP000504606"/>
    </source>
</evidence>
<dbReference type="SUPFAM" id="SSF47459">
    <property type="entry name" value="HLH, helix-loop-helix DNA-binding domain"/>
    <property type="match status" value="1"/>
</dbReference>
<dbReference type="Proteomes" id="UP000504606">
    <property type="component" value="Unplaced"/>
</dbReference>
<dbReference type="PROSITE" id="PS50888">
    <property type="entry name" value="BHLH"/>
    <property type="match status" value="1"/>
</dbReference>
<reference evidence="9" key="1">
    <citation type="submission" date="2025-08" db="UniProtKB">
        <authorList>
            <consortium name="RefSeq"/>
        </authorList>
    </citation>
    <scope>IDENTIFICATION</scope>
    <source>
        <tissue evidence="9">Whole organism</tissue>
    </source>
</reference>
<keyword evidence="2" id="KW-0805">Transcription regulation</keyword>
<feature type="coiled-coil region" evidence="5">
    <location>
        <begin position="226"/>
        <end position="260"/>
    </location>
</feature>
<dbReference type="Gene3D" id="4.10.280.10">
    <property type="entry name" value="Helix-loop-helix DNA-binding domain"/>
    <property type="match status" value="1"/>
</dbReference>
<dbReference type="KEGG" id="foc:113218223"/>
<evidence type="ECO:0000256" key="2">
    <source>
        <dbReference type="ARBA" id="ARBA00023015"/>
    </source>
</evidence>
<dbReference type="SMART" id="SM00353">
    <property type="entry name" value="HLH"/>
    <property type="match status" value="1"/>
</dbReference>
<evidence type="ECO:0000256" key="4">
    <source>
        <dbReference type="ARBA" id="ARBA00023242"/>
    </source>
</evidence>
<protein>
    <submittedName>
        <fullName evidence="9">Upstream stimulatory factor 1</fullName>
    </submittedName>
</protein>
<evidence type="ECO:0000256" key="6">
    <source>
        <dbReference type="SAM" id="MobiDB-lite"/>
    </source>
</evidence>
<dbReference type="PANTHER" id="PTHR46117:SF3">
    <property type="entry name" value="FI24210P1"/>
    <property type="match status" value="1"/>
</dbReference>
<evidence type="ECO:0000256" key="1">
    <source>
        <dbReference type="ARBA" id="ARBA00004123"/>
    </source>
</evidence>
<keyword evidence="8" id="KW-1185">Reference proteome</keyword>
<dbReference type="AlphaFoldDB" id="A0A6J1TL92"/>
<feature type="compositionally biased region" description="Basic and acidic residues" evidence="6">
    <location>
        <begin position="151"/>
        <end position="165"/>
    </location>
</feature>
<dbReference type="PANTHER" id="PTHR46117">
    <property type="entry name" value="FI24210P1"/>
    <property type="match status" value="1"/>
</dbReference>
<dbReference type="GO" id="GO:0000981">
    <property type="term" value="F:DNA-binding transcription factor activity, RNA polymerase II-specific"/>
    <property type="evidence" value="ECO:0007669"/>
    <property type="project" value="TreeGrafter"/>
</dbReference>
<dbReference type="GO" id="GO:0046983">
    <property type="term" value="F:protein dimerization activity"/>
    <property type="evidence" value="ECO:0007669"/>
    <property type="project" value="InterPro"/>
</dbReference>
<accession>A0A6J1TL92</accession>
<evidence type="ECO:0000256" key="5">
    <source>
        <dbReference type="SAM" id="Coils"/>
    </source>
</evidence>
<evidence type="ECO:0000259" key="7">
    <source>
        <dbReference type="PROSITE" id="PS50888"/>
    </source>
</evidence>
<gene>
    <name evidence="9" type="primary">LOC113218223</name>
</gene>
<comment type="subcellular location">
    <subcellularLocation>
        <location evidence="1">Nucleus</location>
    </subcellularLocation>
</comment>
<name>A0A6J1TL92_FRAOC</name>
<dbReference type="CTD" id="31384"/>
<keyword evidence="4" id="KW-0539">Nucleus</keyword>
<dbReference type="GeneID" id="113218223"/>
<dbReference type="CDD" id="cd18924">
    <property type="entry name" value="bHLHzip_USF1"/>
    <property type="match status" value="1"/>
</dbReference>
<dbReference type="InterPro" id="IPR036638">
    <property type="entry name" value="HLH_DNA-bd_sf"/>
</dbReference>